<keyword evidence="4" id="KW-1185">Reference proteome</keyword>
<dbReference type="Proteomes" id="UP000054770">
    <property type="component" value="Unassembled WGS sequence"/>
</dbReference>
<dbReference type="InterPro" id="IPR006076">
    <property type="entry name" value="FAD-dep_OxRdtase"/>
</dbReference>
<reference evidence="3" key="1">
    <citation type="submission" date="2016-01" db="EMBL/GenBank/DDBJ databases">
        <authorList>
            <person name="Peeters C."/>
        </authorList>
    </citation>
    <scope>NUCLEOTIDE SEQUENCE [LARGE SCALE GENOMIC DNA]</scope>
    <source>
        <strain evidence="3">LMG 22940</strain>
    </source>
</reference>
<organism evidence="3 4">
    <name type="scientific">Caballeronia choica</name>
    <dbReference type="NCBI Taxonomy" id="326476"/>
    <lineage>
        <taxon>Bacteria</taxon>
        <taxon>Pseudomonadati</taxon>
        <taxon>Pseudomonadota</taxon>
        <taxon>Betaproteobacteria</taxon>
        <taxon>Burkholderiales</taxon>
        <taxon>Burkholderiaceae</taxon>
        <taxon>Caballeronia</taxon>
    </lineage>
</organism>
<dbReference type="GO" id="GO:0005737">
    <property type="term" value="C:cytoplasm"/>
    <property type="evidence" value="ECO:0007669"/>
    <property type="project" value="TreeGrafter"/>
</dbReference>
<accession>A0A158KQB1</accession>
<dbReference type="Gene3D" id="3.50.50.60">
    <property type="entry name" value="FAD/NAD(P)-binding domain"/>
    <property type="match status" value="1"/>
</dbReference>
<dbReference type="InterPro" id="IPR036188">
    <property type="entry name" value="FAD/NAD-bd_sf"/>
</dbReference>
<evidence type="ECO:0000313" key="4">
    <source>
        <dbReference type="Proteomes" id="UP000054770"/>
    </source>
</evidence>
<dbReference type="Pfam" id="PF01266">
    <property type="entry name" value="DAO"/>
    <property type="match status" value="1"/>
</dbReference>
<dbReference type="RefSeq" id="WP_235028649.1">
    <property type="nucleotide sequence ID" value="NZ_FCON02000135.1"/>
</dbReference>
<dbReference type="PANTHER" id="PTHR13847:SF287">
    <property type="entry name" value="FAD-DEPENDENT OXIDOREDUCTASE DOMAIN-CONTAINING PROTEIN 1"/>
    <property type="match status" value="1"/>
</dbReference>
<keyword evidence="1" id="KW-0560">Oxidoreductase</keyword>
<dbReference type="PANTHER" id="PTHR13847">
    <property type="entry name" value="SARCOSINE DEHYDROGENASE-RELATED"/>
    <property type="match status" value="1"/>
</dbReference>
<evidence type="ECO:0000259" key="2">
    <source>
        <dbReference type="Pfam" id="PF01266"/>
    </source>
</evidence>
<dbReference type="Gene3D" id="3.30.9.10">
    <property type="entry name" value="D-Amino Acid Oxidase, subunit A, domain 2"/>
    <property type="match status" value="1"/>
</dbReference>
<protein>
    <submittedName>
        <fullName evidence="3">FAD dependent oxidoreductase</fullName>
    </submittedName>
</protein>
<dbReference type="AlphaFoldDB" id="A0A158KQB1"/>
<dbReference type="EMBL" id="FCON02000135">
    <property type="protein sequence ID" value="SAL83307.1"/>
    <property type="molecule type" value="Genomic_DNA"/>
</dbReference>
<proteinExistence type="predicted"/>
<dbReference type="GO" id="GO:0016491">
    <property type="term" value="F:oxidoreductase activity"/>
    <property type="evidence" value="ECO:0007669"/>
    <property type="project" value="UniProtKB-KW"/>
</dbReference>
<sequence length="208" mass="22205">MAESADVIVIGSGGLGAATAYHLAKRGTHRVALLERHEIGSQTSPRAAGMVICLRKSDLMINLITMAASKIRRFSGDTGQPLDWVQSGSLKVARRPEDAEVIQEDILCGRRHGLDVEELSLDAAHRLNPFLETTGVVAVMRIGDDMYFNPAQLAVAFGGHGPISATILGAADARDCGGVAYGTSWDTASPRRYAPAWCSSRACISSRR</sequence>
<evidence type="ECO:0000256" key="1">
    <source>
        <dbReference type="ARBA" id="ARBA00023002"/>
    </source>
</evidence>
<gene>
    <name evidence="3" type="ORF">AWB68_06858</name>
</gene>
<name>A0A158KQB1_9BURK</name>
<evidence type="ECO:0000313" key="3">
    <source>
        <dbReference type="EMBL" id="SAL83307.1"/>
    </source>
</evidence>
<feature type="domain" description="FAD dependent oxidoreductase" evidence="2">
    <location>
        <begin position="6"/>
        <end position="157"/>
    </location>
</feature>
<comment type="caution">
    <text evidence="3">The sequence shown here is derived from an EMBL/GenBank/DDBJ whole genome shotgun (WGS) entry which is preliminary data.</text>
</comment>
<dbReference type="SUPFAM" id="SSF51905">
    <property type="entry name" value="FAD/NAD(P)-binding domain"/>
    <property type="match status" value="1"/>
</dbReference>